<comment type="similarity">
    <text evidence="2">Belongs to the GILT family.</text>
</comment>
<dbReference type="InterPro" id="IPR002126">
    <property type="entry name" value="Cadherin-like_dom"/>
</dbReference>
<keyword evidence="6 10" id="KW-1133">Transmembrane helix</keyword>
<comment type="subcellular location">
    <subcellularLocation>
        <location evidence="1">Membrane</location>
    </subcellularLocation>
</comment>
<feature type="chain" id="PRO_5008146416" evidence="11">
    <location>
        <begin position="35"/>
        <end position="1450"/>
    </location>
</feature>
<keyword evidence="3 10" id="KW-0812">Transmembrane</keyword>
<dbReference type="Pfam" id="PF03227">
    <property type="entry name" value="GILT"/>
    <property type="match status" value="1"/>
</dbReference>
<protein>
    <submittedName>
        <fullName evidence="14">CA domain-containing protein</fullName>
    </submittedName>
</protein>
<dbReference type="InterPro" id="IPR015919">
    <property type="entry name" value="Cadherin-like_sf"/>
</dbReference>
<dbReference type="InterPro" id="IPR020894">
    <property type="entry name" value="Cadherin_CS"/>
</dbReference>
<dbReference type="GO" id="GO:0007156">
    <property type="term" value="P:homophilic cell adhesion via plasma membrane adhesion molecules"/>
    <property type="evidence" value="ECO:0007669"/>
    <property type="project" value="InterPro"/>
</dbReference>
<evidence type="ECO:0000256" key="7">
    <source>
        <dbReference type="ARBA" id="ARBA00023136"/>
    </source>
</evidence>
<evidence type="ECO:0000256" key="5">
    <source>
        <dbReference type="ARBA" id="ARBA00022837"/>
    </source>
</evidence>
<dbReference type="InterPro" id="IPR004911">
    <property type="entry name" value="Interferon-induced_GILT"/>
</dbReference>
<dbReference type="GO" id="GO:0016671">
    <property type="term" value="F:oxidoreductase activity, acting on a sulfur group of donors, disulfide as acceptor"/>
    <property type="evidence" value="ECO:0007669"/>
    <property type="project" value="InterPro"/>
</dbReference>
<feature type="signal peptide" evidence="11">
    <location>
        <begin position="1"/>
        <end position="34"/>
    </location>
</feature>
<dbReference type="PRINTS" id="PR00205">
    <property type="entry name" value="CADHERIN"/>
</dbReference>
<dbReference type="CDD" id="cd11304">
    <property type="entry name" value="Cadherin_repeat"/>
    <property type="match status" value="2"/>
</dbReference>
<dbReference type="WBParaSite" id="GPLIN_000218100">
    <property type="protein sequence ID" value="GPLIN_000218100"/>
    <property type="gene ID" value="GPLIN_000218100"/>
</dbReference>
<sequence length="1450" mass="159917">MGKSQQFRANARLRLPTLTALFFLFICIFHRARAQRVNVTVWKELGTYLSNIELLQLFTESQCPFCTRLLREQIWQFHSRYPGIMNLQVIPFGKGNCEFTRDRRIICKCMHGPTECDLNRLQNCAISYFPRRHIGLVTCIQGLKNLDEAYRRCLSRLSSRTQLRLKQCAETQTGEVLNYVSMLNTHRAGVRIWPTAYVNGHFFDRSYPMEKKKMSFSSTSVSAPTPSQSLTFIVFCLLFVPFAEACASNGVCGGGCCGPTCPPSPVSCNQASCQPGYTCGHYGCARNKARSALTRKNPNFLFRQCCEDRRLPDTCLWKCHFNTYTKEVLQLMFFKNDPCPIEAAVVKALGQHDAKTNSFRLIYNIVPRRAETIPNVAQKLALERLWRVKSRAGKLTKLDYSYLPCYDRFESMKRCFYDEIKIHMEAKLRPRLQGISQQAKVKNWPEKLFTAHLIGPGAEQFTLIMPSGANASETQKNGDNFLILHNQNAKISEKCVPTVSLSFLLYIDLAETYGTRSSVLHPIELSTENSNANASGNVAAATAQDAPHFTRTHFCVQYNATARAFTTDAEAPLVLLAHVHPSRSARANDDNNNTVEFALVQSESAGLIDVEPSTGIIVPRDADALSAALWRHSPLTLTATLRTHRGGPVADKADIQIELAAENRTPEANNSGNKVHAEDPEVRFEKPIYAFAIDPFLNKITPEGIAVGTIDVTQNALMLLATIFTLFSLFLAALNGEGSTDRRLLRLFSARGTLDRTATAGTFVQFDGPMRVSAQILQNSTVSVTVAEPFFLRQFFRIVPTIPTVIPVGLSPTVLLRPGHAFKPSTRRIGNSGAKLGERLFELDTFGTNCASSTKRKFLELEEKQIVVQLVQKFKPTLGDESHFPVIAPHAVRDPNNCSIFRAKVKNWPEKLFTAHLIGPGAEQFTLIMPSGANAVEQDVLRQLPDDAPWLPAGALSAEFADSAARNCSPLQFSLKRAGDDDDKQLEALVRVEPTTGLLSVHARAAAAAADGRDEWQIPLLVEVRSGAFQARHGIQLMIRRPKQPPAPLRFAGVLVPLQLDIDEGAPAGSSLTTVRAVPSGGVRYRLEANDQVKALVEINARSGELRTLHALDFEALSMNRNLVQNLAILNFSVKAESESGGQGAELNVQLRIHDVNDNVPVFDQSVYNFVLERNAPVGTVVGQVIVRDADATANEPSIRLLSCHFLNERVTRQIRPPELAFALDAVASGKILLRTPVDSSPGALFRLELGAEDGEDEEVERRQQNQHNATVWVCDKPDIVSVLIARSPVELDAIALSAFLTALSARTRPARAVLHALRYRPGMRGVTGELQANAAVLQVCFVNGTRIVPFDALERTLRDADGVEGMDGFEQTEFLGDPSSATPAAHPNGSQLLLSLALIFGALLCAVCTTIGVLLCQHRQRFQAEKRLAHAAGTIRDASAHAEWANCTN</sequence>
<dbReference type="SUPFAM" id="SSF49313">
    <property type="entry name" value="Cadherin-like"/>
    <property type="match status" value="1"/>
</dbReference>
<name>A0A183BNJ5_GLOPA</name>
<organism evidence="13 14">
    <name type="scientific">Globodera pallida</name>
    <name type="common">Potato cyst nematode worm</name>
    <name type="synonym">Heterodera pallida</name>
    <dbReference type="NCBI Taxonomy" id="36090"/>
    <lineage>
        <taxon>Eukaryota</taxon>
        <taxon>Metazoa</taxon>
        <taxon>Ecdysozoa</taxon>
        <taxon>Nematoda</taxon>
        <taxon>Chromadorea</taxon>
        <taxon>Rhabditida</taxon>
        <taxon>Tylenchina</taxon>
        <taxon>Tylenchomorpha</taxon>
        <taxon>Tylenchoidea</taxon>
        <taxon>Heteroderidae</taxon>
        <taxon>Heteroderinae</taxon>
        <taxon>Globodera</taxon>
    </lineage>
</organism>
<dbReference type="GO" id="GO:0005886">
    <property type="term" value="C:plasma membrane"/>
    <property type="evidence" value="ECO:0007669"/>
    <property type="project" value="UniProtKB-SubCell"/>
</dbReference>
<evidence type="ECO:0000256" key="11">
    <source>
        <dbReference type="SAM" id="SignalP"/>
    </source>
</evidence>
<reference evidence="14" key="2">
    <citation type="submission" date="2016-06" db="UniProtKB">
        <authorList>
            <consortium name="WormBaseParasite"/>
        </authorList>
    </citation>
    <scope>IDENTIFICATION</scope>
</reference>
<evidence type="ECO:0000313" key="13">
    <source>
        <dbReference type="Proteomes" id="UP000050741"/>
    </source>
</evidence>
<reference evidence="13" key="1">
    <citation type="submission" date="2014-05" db="EMBL/GenBank/DDBJ databases">
        <title>The genome and life-stage specific transcriptomes of Globodera pallida elucidate key aspects of plant parasitism by a cyst nematode.</title>
        <authorList>
            <person name="Cotton J.A."/>
            <person name="Lilley C.J."/>
            <person name="Jones L.M."/>
            <person name="Kikuchi T."/>
            <person name="Reid A.J."/>
            <person name="Thorpe P."/>
            <person name="Tsai I.J."/>
            <person name="Beasley H."/>
            <person name="Blok V."/>
            <person name="Cock P.J.A."/>
            <person name="Van den Akker S.E."/>
            <person name="Holroyd N."/>
            <person name="Hunt M."/>
            <person name="Mantelin S."/>
            <person name="Naghra H."/>
            <person name="Pain A."/>
            <person name="Palomares-Rius J.E."/>
            <person name="Zarowiecki M."/>
            <person name="Berriman M."/>
            <person name="Jones J.T."/>
            <person name="Urwin P.E."/>
        </authorList>
    </citation>
    <scope>NUCLEOTIDE SEQUENCE [LARGE SCALE GENOMIC DNA]</scope>
    <source>
        <strain evidence="13">Lindley</strain>
    </source>
</reference>
<dbReference type="GO" id="GO:0005509">
    <property type="term" value="F:calcium ion binding"/>
    <property type="evidence" value="ECO:0007669"/>
    <property type="project" value="UniProtKB-UniRule"/>
</dbReference>
<evidence type="ECO:0000256" key="6">
    <source>
        <dbReference type="ARBA" id="ARBA00022989"/>
    </source>
</evidence>
<keyword evidence="5 9" id="KW-0106">Calcium</keyword>
<dbReference type="Proteomes" id="UP000050741">
    <property type="component" value="Unassembled WGS sequence"/>
</dbReference>
<dbReference type="SMART" id="SM00112">
    <property type="entry name" value="CA"/>
    <property type="match status" value="1"/>
</dbReference>
<keyword evidence="8" id="KW-0325">Glycoprotein</keyword>
<keyword evidence="13" id="KW-1185">Reference proteome</keyword>
<evidence type="ECO:0000256" key="1">
    <source>
        <dbReference type="ARBA" id="ARBA00004370"/>
    </source>
</evidence>
<evidence type="ECO:0000259" key="12">
    <source>
        <dbReference type="PROSITE" id="PS50268"/>
    </source>
</evidence>
<proteinExistence type="inferred from homology"/>
<evidence type="ECO:0000313" key="14">
    <source>
        <dbReference type="WBParaSite" id="GPLIN_000218100"/>
    </source>
</evidence>
<evidence type="ECO:0000256" key="4">
    <source>
        <dbReference type="ARBA" id="ARBA00022737"/>
    </source>
</evidence>
<evidence type="ECO:0000256" key="2">
    <source>
        <dbReference type="ARBA" id="ARBA00005679"/>
    </source>
</evidence>
<dbReference type="PANTHER" id="PTHR24026:SF126">
    <property type="entry name" value="PROTOCADHERIN FAT 4"/>
    <property type="match status" value="1"/>
</dbReference>
<dbReference type="PROSITE" id="PS50268">
    <property type="entry name" value="CADHERIN_2"/>
    <property type="match status" value="2"/>
</dbReference>
<keyword evidence="11" id="KW-0732">Signal</keyword>
<dbReference type="Gene3D" id="2.60.40.60">
    <property type="entry name" value="Cadherins"/>
    <property type="match status" value="2"/>
</dbReference>
<feature type="domain" description="Cadherin" evidence="12">
    <location>
        <begin position="1164"/>
        <end position="1291"/>
    </location>
</feature>
<evidence type="ECO:0000256" key="10">
    <source>
        <dbReference type="SAM" id="Phobius"/>
    </source>
</evidence>
<dbReference type="PANTHER" id="PTHR24026">
    <property type="entry name" value="FAT ATYPICAL CADHERIN-RELATED"/>
    <property type="match status" value="1"/>
</dbReference>
<evidence type="ECO:0000256" key="3">
    <source>
        <dbReference type="ARBA" id="ARBA00022692"/>
    </source>
</evidence>
<accession>A0A183BNJ5</accession>
<evidence type="ECO:0000256" key="9">
    <source>
        <dbReference type="PROSITE-ProRule" id="PRU00043"/>
    </source>
</evidence>
<dbReference type="PROSITE" id="PS00232">
    <property type="entry name" value="CADHERIN_1"/>
    <property type="match status" value="1"/>
</dbReference>
<evidence type="ECO:0000256" key="8">
    <source>
        <dbReference type="ARBA" id="ARBA00023180"/>
    </source>
</evidence>
<keyword evidence="4" id="KW-0677">Repeat</keyword>
<feature type="domain" description="Cadherin" evidence="12">
    <location>
        <begin position="1054"/>
        <end position="1163"/>
    </location>
</feature>
<keyword evidence="7 10" id="KW-0472">Membrane</keyword>
<feature type="transmembrane region" description="Helical" evidence="10">
    <location>
        <begin position="1393"/>
        <end position="1417"/>
    </location>
</feature>